<evidence type="ECO:0000313" key="1">
    <source>
        <dbReference type="EnsemblMetazoa" id="GMOY010086-PA"/>
    </source>
</evidence>
<dbReference type="EnsemblMetazoa" id="GMOY010086-RA">
    <property type="protein sequence ID" value="GMOY010086-PA"/>
    <property type="gene ID" value="GMOY010086"/>
</dbReference>
<protein>
    <submittedName>
        <fullName evidence="1">Uncharacterized protein</fullName>
    </submittedName>
</protein>
<reference evidence="1" key="1">
    <citation type="submission" date="2020-05" db="UniProtKB">
        <authorList>
            <consortium name="EnsemblMetazoa"/>
        </authorList>
    </citation>
    <scope>IDENTIFICATION</scope>
    <source>
        <strain evidence="1">Yale</strain>
    </source>
</reference>
<dbReference type="AlphaFoldDB" id="A0A1B0G9U9"/>
<organism evidence="1 2">
    <name type="scientific">Glossina morsitans morsitans</name>
    <name type="common">Savannah tsetse fly</name>
    <dbReference type="NCBI Taxonomy" id="37546"/>
    <lineage>
        <taxon>Eukaryota</taxon>
        <taxon>Metazoa</taxon>
        <taxon>Ecdysozoa</taxon>
        <taxon>Arthropoda</taxon>
        <taxon>Hexapoda</taxon>
        <taxon>Insecta</taxon>
        <taxon>Pterygota</taxon>
        <taxon>Neoptera</taxon>
        <taxon>Endopterygota</taxon>
        <taxon>Diptera</taxon>
        <taxon>Brachycera</taxon>
        <taxon>Muscomorpha</taxon>
        <taxon>Hippoboscoidea</taxon>
        <taxon>Glossinidae</taxon>
        <taxon>Glossina</taxon>
    </lineage>
</organism>
<dbReference type="STRING" id="37546.A0A1B0G9U9"/>
<name>A0A1B0G9U9_GLOMM</name>
<keyword evidence="2" id="KW-1185">Reference proteome</keyword>
<proteinExistence type="predicted"/>
<dbReference type="EMBL" id="CCAG010016556">
    <property type="status" value="NOT_ANNOTATED_CDS"/>
    <property type="molecule type" value="Genomic_DNA"/>
</dbReference>
<dbReference type="VEuPathDB" id="VectorBase:GMOY010086"/>
<sequence>MDLESTRVKSSTSEQELGDLEQIRLKYVVFDDKADKNYSELSLVEVRYFEAKHETDIAKNVINNETPEDYNCHVDLKKEINGGAQVISEELMDVEEEGHQCQEEALHDVIEKNYHGQSEPNQGQSAPNQVRLSNCVAFVVLGGCWCCYYKILFTLRGYLALLALRV</sequence>
<dbReference type="Proteomes" id="UP000092444">
    <property type="component" value="Unassembled WGS sequence"/>
</dbReference>
<evidence type="ECO:0000313" key="2">
    <source>
        <dbReference type="Proteomes" id="UP000092444"/>
    </source>
</evidence>
<accession>A0A1B0G9U9</accession>